<evidence type="ECO:0000256" key="9">
    <source>
        <dbReference type="PROSITE-ProRule" id="PRU10141"/>
    </source>
</evidence>
<evidence type="ECO:0000259" key="11">
    <source>
        <dbReference type="PROSITE" id="PS50011"/>
    </source>
</evidence>
<keyword evidence="6 9" id="KW-0067">ATP-binding</keyword>
<proteinExistence type="inferred from homology"/>
<evidence type="ECO:0000256" key="6">
    <source>
        <dbReference type="ARBA" id="ARBA00022840"/>
    </source>
</evidence>
<evidence type="ECO:0000256" key="8">
    <source>
        <dbReference type="ARBA" id="ARBA00048329"/>
    </source>
</evidence>
<evidence type="ECO:0000313" key="12">
    <source>
        <dbReference type="EMBL" id="WOG88342.1"/>
    </source>
</evidence>
<dbReference type="FunFam" id="1.10.510.10:FF:000186">
    <property type="entry name" value="Mitogen-activated protein kinase kinase kinase"/>
    <property type="match status" value="1"/>
</dbReference>
<comment type="catalytic activity">
    <reaction evidence="8">
        <text>L-seryl-[protein] + ATP = O-phospho-L-seryl-[protein] + ADP + H(+)</text>
        <dbReference type="Rhea" id="RHEA:17989"/>
        <dbReference type="Rhea" id="RHEA-COMP:9863"/>
        <dbReference type="Rhea" id="RHEA-COMP:11604"/>
        <dbReference type="ChEBI" id="CHEBI:15378"/>
        <dbReference type="ChEBI" id="CHEBI:29999"/>
        <dbReference type="ChEBI" id="CHEBI:30616"/>
        <dbReference type="ChEBI" id="CHEBI:83421"/>
        <dbReference type="ChEBI" id="CHEBI:456216"/>
        <dbReference type="EC" id="2.7.11.25"/>
    </reaction>
</comment>
<feature type="domain" description="Protein kinase" evidence="11">
    <location>
        <begin position="149"/>
        <end position="405"/>
    </location>
</feature>
<dbReference type="Pfam" id="PF00069">
    <property type="entry name" value="Pkinase"/>
    <property type="match status" value="1"/>
</dbReference>
<protein>
    <recommendedName>
        <fullName evidence="2">mitogen-activated protein kinase kinase kinase</fullName>
        <ecNumber evidence="2">2.7.11.25</ecNumber>
    </recommendedName>
</protein>
<evidence type="ECO:0000256" key="4">
    <source>
        <dbReference type="ARBA" id="ARBA00022741"/>
    </source>
</evidence>
<dbReference type="SMART" id="SM00220">
    <property type="entry name" value="S_TKc"/>
    <property type="match status" value="1"/>
</dbReference>
<feature type="region of interest" description="Disordered" evidence="10">
    <location>
        <begin position="130"/>
        <end position="150"/>
    </location>
</feature>
<comment type="similarity">
    <text evidence="1">Belongs to the protein kinase superfamily. STE Ser/Thr protein kinase family. MAP kinase kinase kinase subfamily.</text>
</comment>
<name>A0AAF0WE90_DAUCS</name>
<dbReference type="Proteomes" id="UP000077755">
    <property type="component" value="Chromosome 2"/>
</dbReference>
<dbReference type="GO" id="GO:0004709">
    <property type="term" value="F:MAP kinase kinase kinase activity"/>
    <property type="evidence" value="ECO:0007669"/>
    <property type="project" value="UniProtKB-EC"/>
</dbReference>
<dbReference type="InterPro" id="IPR050538">
    <property type="entry name" value="MAP_kinase_kinase_kinase"/>
</dbReference>
<dbReference type="PANTHER" id="PTHR48016">
    <property type="entry name" value="MAP KINASE KINASE KINASE SSK2-RELATED-RELATED"/>
    <property type="match status" value="1"/>
</dbReference>
<dbReference type="AlphaFoldDB" id="A0AAF0WE90"/>
<dbReference type="EC" id="2.7.11.25" evidence="2"/>
<keyword evidence="3" id="KW-0808">Transferase</keyword>
<reference evidence="12" key="1">
    <citation type="journal article" date="2016" name="Nat. Genet.">
        <title>A high-quality carrot genome assembly provides new insights into carotenoid accumulation and asterid genome evolution.</title>
        <authorList>
            <person name="Iorizzo M."/>
            <person name="Ellison S."/>
            <person name="Senalik D."/>
            <person name="Zeng P."/>
            <person name="Satapoomin P."/>
            <person name="Huang J."/>
            <person name="Bowman M."/>
            <person name="Iovene M."/>
            <person name="Sanseverino W."/>
            <person name="Cavagnaro P."/>
            <person name="Yildiz M."/>
            <person name="Macko-Podgorni A."/>
            <person name="Moranska E."/>
            <person name="Grzebelus E."/>
            <person name="Grzebelus D."/>
            <person name="Ashrafi H."/>
            <person name="Zheng Z."/>
            <person name="Cheng S."/>
            <person name="Spooner D."/>
            <person name="Van Deynze A."/>
            <person name="Simon P."/>
        </authorList>
    </citation>
    <scope>NUCLEOTIDE SEQUENCE</scope>
    <source>
        <tissue evidence="12">Leaf</tissue>
    </source>
</reference>
<dbReference type="SUPFAM" id="SSF56112">
    <property type="entry name" value="Protein kinase-like (PK-like)"/>
    <property type="match status" value="1"/>
</dbReference>
<dbReference type="EMBL" id="CP093344">
    <property type="protein sequence ID" value="WOG88342.1"/>
    <property type="molecule type" value="Genomic_DNA"/>
</dbReference>
<dbReference type="GO" id="GO:0005524">
    <property type="term" value="F:ATP binding"/>
    <property type="evidence" value="ECO:0007669"/>
    <property type="project" value="UniProtKB-UniRule"/>
</dbReference>
<organism evidence="12 13">
    <name type="scientific">Daucus carota subsp. sativus</name>
    <name type="common">Carrot</name>
    <dbReference type="NCBI Taxonomy" id="79200"/>
    <lineage>
        <taxon>Eukaryota</taxon>
        <taxon>Viridiplantae</taxon>
        <taxon>Streptophyta</taxon>
        <taxon>Embryophyta</taxon>
        <taxon>Tracheophyta</taxon>
        <taxon>Spermatophyta</taxon>
        <taxon>Magnoliopsida</taxon>
        <taxon>eudicotyledons</taxon>
        <taxon>Gunneridae</taxon>
        <taxon>Pentapetalae</taxon>
        <taxon>asterids</taxon>
        <taxon>campanulids</taxon>
        <taxon>Apiales</taxon>
        <taxon>Apiaceae</taxon>
        <taxon>Apioideae</taxon>
        <taxon>Scandiceae</taxon>
        <taxon>Daucinae</taxon>
        <taxon>Daucus</taxon>
        <taxon>Daucus sect. Daucus</taxon>
    </lineage>
</organism>
<evidence type="ECO:0000313" key="13">
    <source>
        <dbReference type="Proteomes" id="UP000077755"/>
    </source>
</evidence>
<evidence type="ECO:0000256" key="3">
    <source>
        <dbReference type="ARBA" id="ARBA00022679"/>
    </source>
</evidence>
<feature type="binding site" evidence="9">
    <location>
        <position position="178"/>
    </location>
    <ligand>
        <name>ATP</name>
        <dbReference type="ChEBI" id="CHEBI:30616"/>
    </ligand>
</feature>
<comment type="catalytic activity">
    <reaction evidence="7">
        <text>L-threonyl-[protein] + ATP = O-phospho-L-threonyl-[protein] + ADP + H(+)</text>
        <dbReference type="Rhea" id="RHEA:46608"/>
        <dbReference type="Rhea" id="RHEA-COMP:11060"/>
        <dbReference type="Rhea" id="RHEA-COMP:11605"/>
        <dbReference type="ChEBI" id="CHEBI:15378"/>
        <dbReference type="ChEBI" id="CHEBI:30013"/>
        <dbReference type="ChEBI" id="CHEBI:30616"/>
        <dbReference type="ChEBI" id="CHEBI:61977"/>
        <dbReference type="ChEBI" id="CHEBI:456216"/>
        <dbReference type="EC" id="2.7.11.25"/>
    </reaction>
</comment>
<evidence type="ECO:0000256" key="5">
    <source>
        <dbReference type="ARBA" id="ARBA00022777"/>
    </source>
</evidence>
<dbReference type="PANTHER" id="PTHR48016:SF17">
    <property type="entry name" value="MITOGEN-ACTIVATED PROTEIN KINASE KINASE KINASE YODA"/>
    <property type="match status" value="1"/>
</dbReference>
<dbReference type="GO" id="GO:0005737">
    <property type="term" value="C:cytoplasm"/>
    <property type="evidence" value="ECO:0007669"/>
    <property type="project" value="TreeGrafter"/>
</dbReference>
<gene>
    <name evidence="12" type="ORF">DCAR_0207577</name>
</gene>
<dbReference type="Gene3D" id="1.10.510.10">
    <property type="entry name" value="Transferase(Phosphotransferase) domain 1"/>
    <property type="match status" value="1"/>
</dbReference>
<dbReference type="InterPro" id="IPR000719">
    <property type="entry name" value="Prot_kinase_dom"/>
</dbReference>
<keyword evidence="5" id="KW-0418">Kinase</keyword>
<accession>A0AAF0WE90</accession>
<keyword evidence="13" id="KW-1185">Reference proteome</keyword>
<evidence type="ECO:0000256" key="1">
    <source>
        <dbReference type="ARBA" id="ARBA00006529"/>
    </source>
</evidence>
<dbReference type="PROSITE" id="PS50011">
    <property type="entry name" value="PROTEIN_KINASE_DOM"/>
    <property type="match status" value="1"/>
</dbReference>
<dbReference type="InterPro" id="IPR017441">
    <property type="entry name" value="Protein_kinase_ATP_BS"/>
</dbReference>
<dbReference type="PROSITE" id="PS00107">
    <property type="entry name" value="PROTEIN_KINASE_ATP"/>
    <property type="match status" value="1"/>
</dbReference>
<keyword evidence="4 9" id="KW-0547">Nucleotide-binding</keyword>
<dbReference type="CDD" id="cd06632">
    <property type="entry name" value="STKc_MEKK1_plant"/>
    <property type="match status" value="1"/>
</dbReference>
<evidence type="ECO:0000256" key="7">
    <source>
        <dbReference type="ARBA" id="ARBA00047559"/>
    </source>
</evidence>
<dbReference type="InterPro" id="IPR011009">
    <property type="entry name" value="Kinase-like_dom_sf"/>
</dbReference>
<reference evidence="12" key="2">
    <citation type="submission" date="2022-03" db="EMBL/GenBank/DDBJ databases">
        <title>Draft title - Genomic analysis of global carrot germplasm unveils the trajectory of domestication and the origin of high carotenoid orange carrot.</title>
        <authorList>
            <person name="Iorizzo M."/>
            <person name="Ellison S."/>
            <person name="Senalik D."/>
            <person name="Macko-Podgorni A."/>
            <person name="Grzebelus D."/>
            <person name="Bostan H."/>
            <person name="Rolling W."/>
            <person name="Curaba J."/>
            <person name="Simon P."/>
        </authorList>
    </citation>
    <scope>NUCLEOTIDE SEQUENCE</scope>
    <source>
        <tissue evidence="12">Leaf</tissue>
    </source>
</reference>
<sequence length="437" mass="47915">MSSPSPSQVRLCGPELVMNSGACAENPCADLPMLGTGHCSNPGSGHNSVGKNLADQFMIWRHSRGSPECSPIPSPRMITSPGPSPKIQSGAVTPLRPRAGKAIELPAHWPDGKHEGHRLPLPPINYTSYSTETTPVPRSPSRASHGPRWKKGQLLGRGTFGHVYVGFDSENGEMCAMKEVTLFSDDPKSKESAQQLRQEVALLSRLRHPNIVQYLGSEVVDDKLYIYLEYVSGGSIYKLLRDYGQLGEAAIRSYTQQILSGLAYLHARHTIHRDIKGANLLVDPNGRVKLADFGMAKHISGQPCHLSFKGSPYWMAPEIIKNSSSCNVAVDIWSLGCTILEMATTKPPWSQFEGVAAIFKIGHSKELPDMPQNLSDDGKDFIRRCLQRNPLDRPSAAQLLEHPFVKNAAPPPMLVPCLQPLQTMPSVQVRSPVSSYY</sequence>
<evidence type="ECO:0000256" key="10">
    <source>
        <dbReference type="SAM" id="MobiDB-lite"/>
    </source>
</evidence>
<evidence type="ECO:0000256" key="2">
    <source>
        <dbReference type="ARBA" id="ARBA00012406"/>
    </source>
</evidence>